<dbReference type="PIRSF" id="PIRSF001267">
    <property type="entry name" value="Pyrophosphatase_GppA_Ppx"/>
    <property type="match status" value="1"/>
</dbReference>
<organism evidence="4 5">
    <name type="scientific">Luteibacter yeojuensis</name>
    <dbReference type="NCBI Taxonomy" id="345309"/>
    <lineage>
        <taxon>Bacteria</taxon>
        <taxon>Pseudomonadati</taxon>
        <taxon>Pseudomonadota</taxon>
        <taxon>Gammaproteobacteria</taxon>
        <taxon>Lysobacterales</taxon>
        <taxon>Rhodanobacteraceae</taxon>
        <taxon>Luteibacter</taxon>
    </lineage>
</organism>
<dbReference type="OrthoDB" id="9793035at2"/>
<dbReference type="EMBL" id="JZRB01000003">
    <property type="protein sequence ID" value="KJV37032.1"/>
    <property type="molecule type" value="Genomic_DNA"/>
</dbReference>
<keyword evidence="5" id="KW-1185">Reference proteome</keyword>
<dbReference type="Pfam" id="PF21447">
    <property type="entry name" value="Ppx-GppA_III"/>
    <property type="match status" value="1"/>
</dbReference>
<feature type="domain" description="Ppx/GppA phosphatase C-terminal" evidence="3">
    <location>
        <begin position="319"/>
        <end position="491"/>
    </location>
</feature>
<dbReference type="Gene3D" id="3.30.420.150">
    <property type="entry name" value="Exopolyphosphatase. Domain 2"/>
    <property type="match status" value="1"/>
</dbReference>
<sequence>MATSGKSQINDGEFLAAVDLGSNSFHMVVARYEHGEPRVIDRLRDSVRMAVGLRPDGTLDAAHRAAALASLARFGQRIAGIPALHVRAVATNTVRRLASPHAFLSAAEAALGHPVEIVSGREEGRLIFLGASHDLPASRDHRLVIDIGGGSTEFIIGRGTSPLLTESVQVGCIASTLRFFPGGKISRKRWQKARREIGVLLQQFSEDYREAGWADAYGSSGTAKAIGSVVRAMKLSDDGITPDALAAVREAMIEQGAAGAPLKLPGLADDRAEVFAGGVAIFEAAFEALGIERLRVSESSMREGVLWDLIGRSAGTDPRMASIESLASRYGVDRAQARRVETTALSLFDQLAKAWKLDEDGREWLSWACRAHELGLAIAHSQHQRHGAYILRHADMAGFSRQEQQLLAAIVESHRRKPEKAVISALPVRYRALARHITAILRLAVLFRRARRAESLPRIRVNATRQRLRLTLPADWLDQHPLTEADLEQEREPLADLGLELEIVTE</sequence>
<evidence type="ECO:0000313" key="5">
    <source>
        <dbReference type="Proteomes" id="UP000033651"/>
    </source>
</evidence>
<dbReference type="GO" id="GO:0004309">
    <property type="term" value="F:exopolyphosphatase activity"/>
    <property type="evidence" value="ECO:0007669"/>
    <property type="project" value="TreeGrafter"/>
</dbReference>
<dbReference type="Proteomes" id="UP000033651">
    <property type="component" value="Unassembled WGS sequence"/>
</dbReference>
<evidence type="ECO:0000256" key="1">
    <source>
        <dbReference type="ARBA" id="ARBA00022801"/>
    </source>
</evidence>
<dbReference type="PANTHER" id="PTHR30005">
    <property type="entry name" value="EXOPOLYPHOSPHATASE"/>
    <property type="match status" value="1"/>
</dbReference>
<gene>
    <name evidence="4" type="ORF">VI08_02305</name>
</gene>
<dbReference type="CDD" id="cd24053">
    <property type="entry name" value="ASKHA_NBD_EcPPX-GppA-like"/>
    <property type="match status" value="1"/>
</dbReference>
<comment type="caution">
    <text evidence="4">The sequence shown here is derived from an EMBL/GenBank/DDBJ whole genome shotgun (WGS) entry which is preliminary data.</text>
</comment>
<dbReference type="Pfam" id="PF02541">
    <property type="entry name" value="Ppx-GppA"/>
    <property type="match status" value="1"/>
</dbReference>
<dbReference type="GO" id="GO:0006798">
    <property type="term" value="P:polyphosphate catabolic process"/>
    <property type="evidence" value="ECO:0007669"/>
    <property type="project" value="TreeGrafter"/>
</dbReference>
<dbReference type="AlphaFoldDB" id="A0A0F3L1D4"/>
<dbReference type="Gene3D" id="1.10.3210.10">
    <property type="entry name" value="Hypothetical protein af1432"/>
    <property type="match status" value="1"/>
</dbReference>
<protein>
    <submittedName>
        <fullName evidence="4">Exopolyphosphatase</fullName>
    </submittedName>
</protein>
<evidence type="ECO:0000259" key="3">
    <source>
        <dbReference type="Pfam" id="PF21447"/>
    </source>
</evidence>
<proteinExistence type="predicted"/>
<keyword evidence="1" id="KW-0378">Hydrolase</keyword>
<dbReference type="SUPFAM" id="SSF53067">
    <property type="entry name" value="Actin-like ATPase domain"/>
    <property type="match status" value="2"/>
</dbReference>
<dbReference type="Gene3D" id="3.30.420.40">
    <property type="match status" value="1"/>
</dbReference>
<name>A0A0F3L1D4_9GAMM</name>
<dbReference type="RefSeq" id="WP_045827905.1">
    <property type="nucleotide sequence ID" value="NZ_JZRB01000003.1"/>
</dbReference>
<reference evidence="4 5" key="1">
    <citation type="submission" date="2015-03" db="EMBL/GenBank/DDBJ databases">
        <title>Draft genome sequence of Luteibacter yeojuensis strain SU11.</title>
        <authorList>
            <person name="Sulaiman J."/>
            <person name="Priya K."/>
            <person name="Chan K.-G."/>
        </authorList>
    </citation>
    <scope>NUCLEOTIDE SEQUENCE [LARGE SCALE GENOMIC DNA]</scope>
    <source>
        <strain evidence="4 5">SU11</strain>
    </source>
</reference>
<feature type="domain" description="Ppx/GppA phosphatase N-terminal" evidence="2">
    <location>
        <begin position="28"/>
        <end position="310"/>
    </location>
</feature>
<dbReference type="InterPro" id="IPR003695">
    <property type="entry name" value="Ppx_GppA_N"/>
</dbReference>
<dbReference type="PATRIC" id="fig|345309.4.peg.2321"/>
<dbReference type="PANTHER" id="PTHR30005:SF14">
    <property type="entry name" value="EXOPOLYPHOSPHATASE"/>
    <property type="match status" value="1"/>
</dbReference>
<dbReference type="InterPro" id="IPR048950">
    <property type="entry name" value="Ppx_GppA_C"/>
</dbReference>
<evidence type="ECO:0000313" key="4">
    <source>
        <dbReference type="EMBL" id="KJV37032.1"/>
    </source>
</evidence>
<evidence type="ECO:0000259" key="2">
    <source>
        <dbReference type="Pfam" id="PF02541"/>
    </source>
</evidence>
<dbReference type="SUPFAM" id="SSF109604">
    <property type="entry name" value="HD-domain/PDEase-like"/>
    <property type="match status" value="1"/>
</dbReference>
<accession>A0A0F3L1D4</accession>
<dbReference type="InterPro" id="IPR043129">
    <property type="entry name" value="ATPase_NBD"/>
</dbReference>
<dbReference type="InterPro" id="IPR050273">
    <property type="entry name" value="GppA/Ppx_hydrolase"/>
</dbReference>
<dbReference type="InterPro" id="IPR030673">
    <property type="entry name" value="PyroPPase_GppA_Ppx"/>
</dbReference>